<evidence type="ECO:0000313" key="2">
    <source>
        <dbReference type="Proteomes" id="UP000765509"/>
    </source>
</evidence>
<dbReference type="AlphaFoldDB" id="A0A9Q3GET1"/>
<dbReference type="PANTHER" id="PTHR48203">
    <property type="entry name" value="BNAC01G40110D PROTEIN"/>
    <property type="match status" value="1"/>
</dbReference>
<name>A0A9Q3GET1_9BASI</name>
<dbReference type="Proteomes" id="UP000765509">
    <property type="component" value="Unassembled WGS sequence"/>
</dbReference>
<dbReference type="InterPro" id="IPR009291">
    <property type="entry name" value="Vps62"/>
</dbReference>
<keyword evidence="2" id="KW-1185">Reference proteome</keyword>
<accession>A0A9Q3GET1</accession>
<reference evidence="1" key="1">
    <citation type="submission" date="2021-03" db="EMBL/GenBank/DDBJ databases">
        <title>Draft genome sequence of rust myrtle Austropuccinia psidii MF-1, a brazilian biotype.</title>
        <authorList>
            <person name="Quecine M.C."/>
            <person name="Pachon D.M.R."/>
            <person name="Bonatelli M.L."/>
            <person name="Correr F.H."/>
            <person name="Franceschini L.M."/>
            <person name="Leite T.F."/>
            <person name="Margarido G.R.A."/>
            <person name="Almeida C.A."/>
            <person name="Ferrarezi J.A."/>
            <person name="Labate C.A."/>
        </authorList>
    </citation>
    <scope>NUCLEOTIDE SEQUENCE</scope>
    <source>
        <strain evidence="1">MF-1</strain>
    </source>
</reference>
<comment type="caution">
    <text evidence="1">The sequence shown here is derived from an EMBL/GenBank/DDBJ whole genome shotgun (WGS) entry which is preliminary data.</text>
</comment>
<protein>
    <recommendedName>
        <fullName evidence="3">Vacuolar protein sorting-associated protein 62</fullName>
    </recommendedName>
</protein>
<gene>
    <name evidence="1" type="ORF">O181_004379</name>
</gene>
<evidence type="ECO:0008006" key="3">
    <source>
        <dbReference type="Google" id="ProtNLM"/>
    </source>
</evidence>
<dbReference type="PANTHER" id="PTHR48203:SF1">
    <property type="entry name" value="VACUOLAR PROTEIN SORTING-ASSOCIATED PROTEIN 62"/>
    <property type="match status" value="1"/>
</dbReference>
<organism evidence="1 2">
    <name type="scientific">Austropuccinia psidii MF-1</name>
    <dbReference type="NCBI Taxonomy" id="1389203"/>
    <lineage>
        <taxon>Eukaryota</taxon>
        <taxon>Fungi</taxon>
        <taxon>Dikarya</taxon>
        <taxon>Basidiomycota</taxon>
        <taxon>Pucciniomycotina</taxon>
        <taxon>Pucciniomycetes</taxon>
        <taxon>Pucciniales</taxon>
        <taxon>Sphaerophragmiaceae</taxon>
        <taxon>Austropuccinia</taxon>
    </lineage>
</organism>
<sequence length="373" mass="42013">MISSQNPIQTTTNFIKHLRTGTSPSESPSGSGSDHFIHHSLDSVPAYVLEHAPLVYLHPNEPFWPASLQEHLKHTIIHSHRRQPVHPPSHDPFSVLAQPHLNHERSYLTATVNVRPGPRQHPWLVSIDGKPDRDHLSKASAAILILVDKSTLLGIPGTLDAFWFFFYSFNLGPTVANIRFGNHISDWEHCMIRFENGKPKAVHLSAHSDGAAYTYDSLTKTDDRKRPIIFSAFGSHAMYPKPGTHDYSPVKFIGPVDRTDYGPLWDPALHFSAFQHYPSPAKDKFRALDEAKDGKLLSCLKFRGQWGDEFSNPTTLEASQNGGWKSSLKMIDPVKRAVTLNHLRWGNGVTGPRDKDLDRIGMNRRSHKIFQTI</sequence>
<dbReference type="OrthoDB" id="2498178at2759"/>
<proteinExistence type="predicted"/>
<evidence type="ECO:0000313" key="1">
    <source>
        <dbReference type="EMBL" id="MBW0464664.1"/>
    </source>
</evidence>
<dbReference type="Pfam" id="PF06101">
    <property type="entry name" value="Vps62"/>
    <property type="match status" value="1"/>
</dbReference>
<dbReference type="EMBL" id="AVOT02000844">
    <property type="protein sequence ID" value="MBW0464664.1"/>
    <property type="molecule type" value="Genomic_DNA"/>
</dbReference>